<evidence type="ECO:0000313" key="1">
    <source>
        <dbReference type="EMBL" id="VDD80871.1"/>
    </source>
</evidence>
<dbReference type="GO" id="GO:0005975">
    <property type="term" value="P:carbohydrate metabolic process"/>
    <property type="evidence" value="ECO:0007669"/>
    <property type="project" value="InterPro"/>
</dbReference>
<dbReference type="STRING" id="53468.A0A0R3UHN9"/>
<sequence>METSPWDASANLEVHIVANVSIVIHQWLISTAGKDPKTSEGLAWYDAKGRQLLDSIARFWSVRVDYSEEKSAYVIKGELLHPPIRLVLLQDRWYPTSGLVLFLTRQIYCLNDDDDGDDDDSRGSRMRVWVRGNRRRGSCDDIS</sequence>
<gene>
    <name evidence="1" type="ORF">MCOS_LOCUS6874</name>
</gene>
<feature type="non-terminal residue" evidence="1">
    <location>
        <position position="143"/>
    </location>
</feature>
<dbReference type="OrthoDB" id="200349at2759"/>
<name>A0A0R3UHN9_MESCO</name>
<proteinExistence type="predicted"/>
<dbReference type="Proteomes" id="UP000267029">
    <property type="component" value="Unassembled WGS sequence"/>
</dbReference>
<dbReference type="Gene3D" id="1.50.10.10">
    <property type="match status" value="1"/>
</dbReference>
<dbReference type="InterPro" id="IPR012341">
    <property type="entry name" value="6hp_glycosidase-like_sf"/>
</dbReference>
<evidence type="ECO:0000313" key="2">
    <source>
        <dbReference type="Proteomes" id="UP000267029"/>
    </source>
</evidence>
<protein>
    <submittedName>
        <fullName evidence="1">Uncharacterized protein</fullName>
    </submittedName>
</protein>
<dbReference type="AlphaFoldDB" id="A0A0R3UHN9"/>
<organism evidence="1 2">
    <name type="scientific">Mesocestoides corti</name>
    <name type="common">Flatworm</name>
    <dbReference type="NCBI Taxonomy" id="53468"/>
    <lineage>
        <taxon>Eukaryota</taxon>
        <taxon>Metazoa</taxon>
        <taxon>Spiralia</taxon>
        <taxon>Lophotrochozoa</taxon>
        <taxon>Platyhelminthes</taxon>
        <taxon>Cestoda</taxon>
        <taxon>Eucestoda</taxon>
        <taxon>Cyclophyllidea</taxon>
        <taxon>Mesocestoididae</taxon>
        <taxon>Mesocestoides</taxon>
    </lineage>
</organism>
<dbReference type="EMBL" id="UXSR01005304">
    <property type="protein sequence ID" value="VDD80871.1"/>
    <property type="molecule type" value="Genomic_DNA"/>
</dbReference>
<accession>A0A0R3UHN9</accession>
<reference evidence="1 2" key="1">
    <citation type="submission" date="2018-10" db="EMBL/GenBank/DDBJ databases">
        <authorList>
            <consortium name="Pathogen Informatics"/>
        </authorList>
    </citation>
    <scope>NUCLEOTIDE SEQUENCE [LARGE SCALE GENOMIC DNA]</scope>
</reference>
<keyword evidence="2" id="KW-1185">Reference proteome</keyword>